<dbReference type="PANTHER" id="PTHR42912">
    <property type="entry name" value="METHYLTRANSFERASE"/>
    <property type="match status" value="1"/>
</dbReference>
<evidence type="ECO:0000256" key="2">
    <source>
        <dbReference type="ARBA" id="ARBA00022679"/>
    </source>
</evidence>
<dbReference type="EMBL" id="JACCBU010000001">
    <property type="protein sequence ID" value="NYE69345.1"/>
    <property type="molecule type" value="Genomic_DNA"/>
</dbReference>
<keyword evidence="6" id="KW-1185">Reference proteome</keyword>
<dbReference type="AlphaFoldDB" id="A0A7Y9LA70"/>
<keyword evidence="5" id="KW-0830">Ubiquinone</keyword>
<dbReference type="InterPro" id="IPR041698">
    <property type="entry name" value="Methyltransf_25"/>
</dbReference>
<evidence type="ECO:0000313" key="6">
    <source>
        <dbReference type="Proteomes" id="UP000569914"/>
    </source>
</evidence>
<accession>A0A7Y9LA70</accession>
<organism evidence="5 6">
    <name type="scientific">Microlunatus parietis</name>
    <dbReference type="NCBI Taxonomy" id="682979"/>
    <lineage>
        <taxon>Bacteria</taxon>
        <taxon>Bacillati</taxon>
        <taxon>Actinomycetota</taxon>
        <taxon>Actinomycetes</taxon>
        <taxon>Propionibacteriales</taxon>
        <taxon>Propionibacteriaceae</taxon>
        <taxon>Microlunatus</taxon>
    </lineage>
</organism>
<dbReference type="GO" id="GO:0032259">
    <property type="term" value="P:methylation"/>
    <property type="evidence" value="ECO:0007669"/>
    <property type="project" value="UniProtKB-KW"/>
</dbReference>
<sequence length="211" mass="23264">MADQVHEHRHFIPAMGQQRFLPVYDLTGWLAGVPRMHRSLLDQAAIGAGMAVLEIGCGTGNLIIRAARRHPGATFTGLDPDRIALANAERKVARRRLSIRFDVGYADALPYPDGSQDRVLSSLMFHHLDEAGKDGALREAFRVLRPGGELHLLDFTGGGHGRLPERIRDAADERIPDRLRSHGFTEVARTGDVKARWGFGTCSTFRGVRPA</sequence>
<dbReference type="GO" id="GO:0008168">
    <property type="term" value="F:methyltransferase activity"/>
    <property type="evidence" value="ECO:0007669"/>
    <property type="project" value="UniProtKB-KW"/>
</dbReference>
<name>A0A7Y9LA70_9ACTN</name>
<keyword evidence="2" id="KW-0808">Transferase</keyword>
<dbReference type="Proteomes" id="UP000569914">
    <property type="component" value="Unassembled WGS sequence"/>
</dbReference>
<dbReference type="Pfam" id="PF13649">
    <property type="entry name" value="Methyltransf_25"/>
    <property type="match status" value="1"/>
</dbReference>
<feature type="domain" description="Methyltransferase" evidence="4">
    <location>
        <begin position="52"/>
        <end position="148"/>
    </location>
</feature>
<dbReference type="InterPro" id="IPR023576">
    <property type="entry name" value="UbiE/COQ5_MeTrFase_CS"/>
</dbReference>
<keyword evidence="3" id="KW-0949">S-adenosyl-L-methionine</keyword>
<evidence type="ECO:0000259" key="4">
    <source>
        <dbReference type="Pfam" id="PF13649"/>
    </source>
</evidence>
<comment type="caution">
    <text evidence="5">The sequence shown here is derived from an EMBL/GenBank/DDBJ whole genome shotgun (WGS) entry which is preliminary data.</text>
</comment>
<evidence type="ECO:0000256" key="1">
    <source>
        <dbReference type="ARBA" id="ARBA00022603"/>
    </source>
</evidence>
<dbReference type="Gene3D" id="3.40.50.150">
    <property type="entry name" value="Vaccinia Virus protein VP39"/>
    <property type="match status" value="1"/>
</dbReference>
<dbReference type="SUPFAM" id="SSF53335">
    <property type="entry name" value="S-adenosyl-L-methionine-dependent methyltransferases"/>
    <property type="match status" value="1"/>
</dbReference>
<gene>
    <name evidence="5" type="ORF">BKA15_000674</name>
</gene>
<dbReference type="InterPro" id="IPR050508">
    <property type="entry name" value="Methyltransf_Superfamily"/>
</dbReference>
<dbReference type="PROSITE" id="PS01184">
    <property type="entry name" value="UBIE_2"/>
    <property type="match status" value="1"/>
</dbReference>
<dbReference type="PANTHER" id="PTHR42912:SF93">
    <property type="entry name" value="N6-ADENOSINE-METHYLTRANSFERASE TMT1A"/>
    <property type="match status" value="1"/>
</dbReference>
<evidence type="ECO:0000256" key="3">
    <source>
        <dbReference type="ARBA" id="ARBA00022691"/>
    </source>
</evidence>
<keyword evidence="1 5" id="KW-0489">Methyltransferase</keyword>
<reference evidence="5 6" key="1">
    <citation type="submission" date="2020-07" db="EMBL/GenBank/DDBJ databases">
        <title>Sequencing the genomes of 1000 actinobacteria strains.</title>
        <authorList>
            <person name="Klenk H.-P."/>
        </authorList>
    </citation>
    <scope>NUCLEOTIDE SEQUENCE [LARGE SCALE GENOMIC DNA]</scope>
    <source>
        <strain evidence="5 6">DSM 22083</strain>
    </source>
</reference>
<protein>
    <submittedName>
        <fullName evidence="5">Ubiquinone/menaquinone biosynthesis C-methylase UbiE</fullName>
    </submittedName>
</protein>
<dbReference type="CDD" id="cd02440">
    <property type="entry name" value="AdoMet_MTases"/>
    <property type="match status" value="1"/>
</dbReference>
<dbReference type="InterPro" id="IPR029063">
    <property type="entry name" value="SAM-dependent_MTases_sf"/>
</dbReference>
<proteinExistence type="predicted"/>
<dbReference type="RefSeq" id="WP_179748079.1">
    <property type="nucleotide sequence ID" value="NZ_JACCBU010000001.1"/>
</dbReference>
<evidence type="ECO:0000313" key="5">
    <source>
        <dbReference type="EMBL" id="NYE69345.1"/>
    </source>
</evidence>